<reference evidence="6" key="1">
    <citation type="submission" date="2018-04" db="EMBL/GenBank/DDBJ databases">
        <authorList>
            <person name="Cornet L."/>
        </authorList>
    </citation>
    <scope>NUCLEOTIDE SEQUENCE [LARGE SCALE GENOMIC DNA]</scope>
</reference>
<dbReference type="PANTHER" id="PTHR46470:SF2">
    <property type="entry name" value="GLYCERALDEHYDE 3-PHOSPHATE PHOSPHATASE"/>
    <property type="match status" value="1"/>
</dbReference>
<keyword evidence="4" id="KW-0460">Magnesium</keyword>
<dbReference type="GO" id="GO:0046872">
    <property type="term" value="F:metal ion binding"/>
    <property type="evidence" value="ECO:0007669"/>
    <property type="project" value="UniProtKB-KW"/>
</dbReference>
<keyword evidence="2" id="KW-0479">Metal-binding</keyword>
<evidence type="ECO:0000256" key="3">
    <source>
        <dbReference type="ARBA" id="ARBA00022801"/>
    </source>
</evidence>
<comment type="caution">
    <text evidence="5">The sequence shown here is derived from an EMBL/GenBank/DDBJ whole genome shotgun (WGS) entry which is preliminary data.</text>
</comment>
<dbReference type="PANTHER" id="PTHR46470">
    <property type="entry name" value="N-ACYLNEURAMINATE-9-PHOSPHATASE"/>
    <property type="match status" value="1"/>
</dbReference>
<dbReference type="Gene3D" id="1.10.150.520">
    <property type="match status" value="1"/>
</dbReference>
<dbReference type="SFLD" id="SFLDG01129">
    <property type="entry name" value="C1.5:_HAD__Beta-PGM__Phosphata"/>
    <property type="match status" value="1"/>
</dbReference>
<sequence length="264" mass="29603">MLKHINSEVLLTRPITVLFDTDNTLYDYGPANHIANQAAERKAGNLLGISSDIYKAAFKQARQDVKVRLGHTASSHNRLLYFQRMLEILGFKAQLLIALDLEQTFWRTFLVNAPLFPGVVEFLQLLRRQSVPIAIVTDLTAHVQLRKLTHFRLEETFDAVVTSEEVGADKPDKRNFELVLDKLKVNANDGQVWMIGDSPSADIRGGKTIGAVTFQKVHGDLKIGSGKDAPDYAFSSFLELHEYTLQKILSDQTPELTTVKNIAK</sequence>
<dbReference type="Proteomes" id="UP000249794">
    <property type="component" value="Unassembled WGS sequence"/>
</dbReference>
<dbReference type="NCBIfam" id="TIGR01549">
    <property type="entry name" value="HAD-SF-IA-v1"/>
    <property type="match status" value="1"/>
</dbReference>
<protein>
    <submittedName>
        <fullName evidence="5">Hydrolase</fullName>
    </submittedName>
</protein>
<dbReference type="Pfam" id="PF00702">
    <property type="entry name" value="Hydrolase"/>
    <property type="match status" value="1"/>
</dbReference>
<gene>
    <name evidence="5" type="ORF">DCF15_03295</name>
</gene>
<dbReference type="InterPro" id="IPR006439">
    <property type="entry name" value="HAD-SF_hydro_IA"/>
</dbReference>
<evidence type="ECO:0000256" key="1">
    <source>
        <dbReference type="ARBA" id="ARBA00001946"/>
    </source>
</evidence>
<keyword evidence="3 5" id="KW-0378">Hydrolase</keyword>
<proteinExistence type="predicted"/>
<dbReference type="SFLD" id="SFLDS00003">
    <property type="entry name" value="Haloacid_Dehalogenase"/>
    <property type="match status" value="1"/>
</dbReference>
<organism evidence="5 6">
    <name type="scientific">Phormidesmis priestleyi</name>
    <dbReference type="NCBI Taxonomy" id="268141"/>
    <lineage>
        <taxon>Bacteria</taxon>
        <taxon>Bacillati</taxon>
        <taxon>Cyanobacteriota</taxon>
        <taxon>Cyanophyceae</taxon>
        <taxon>Leptolyngbyales</taxon>
        <taxon>Leptolyngbyaceae</taxon>
        <taxon>Phormidesmis</taxon>
    </lineage>
</organism>
<dbReference type="AlphaFoldDB" id="A0A2W4XTG6"/>
<evidence type="ECO:0000313" key="5">
    <source>
        <dbReference type="EMBL" id="PZO59627.1"/>
    </source>
</evidence>
<name>A0A2W4XTG6_9CYAN</name>
<dbReference type="SUPFAM" id="SSF56784">
    <property type="entry name" value="HAD-like"/>
    <property type="match status" value="1"/>
</dbReference>
<dbReference type="EMBL" id="QBMP01000018">
    <property type="protein sequence ID" value="PZO59627.1"/>
    <property type="molecule type" value="Genomic_DNA"/>
</dbReference>
<dbReference type="InterPro" id="IPR023214">
    <property type="entry name" value="HAD_sf"/>
</dbReference>
<dbReference type="GO" id="GO:0016791">
    <property type="term" value="F:phosphatase activity"/>
    <property type="evidence" value="ECO:0007669"/>
    <property type="project" value="TreeGrafter"/>
</dbReference>
<dbReference type="InterPro" id="IPR051400">
    <property type="entry name" value="HAD-like_hydrolase"/>
</dbReference>
<comment type="cofactor">
    <cofactor evidence="1">
        <name>Mg(2+)</name>
        <dbReference type="ChEBI" id="CHEBI:18420"/>
    </cofactor>
</comment>
<accession>A0A2W4XTG6</accession>
<evidence type="ECO:0000256" key="2">
    <source>
        <dbReference type="ARBA" id="ARBA00022723"/>
    </source>
</evidence>
<dbReference type="InterPro" id="IPR036412">
    <property type="entry name" value="HAD-like_sf"/>
</dbReference>
<dbReference type="GO" id="GO:0044281">
    <property type="term" value="P:small molecule metabolic process"/>
    <property type="evidence" value="ECO:0007669"/>
    <property type="project" value="UniProtKB-ARBA"/>
</dbReference>
<dbReference type="Gene3D" id="3.40.50.1000">
    <property type="entry name" value="HAD superfamily/HAD-like"/>
    <property type="match status" value="1"/>
</dbReference>
<evidence type="ECO:0000313" key="6">
    <source>
        <dbReference type="Proteomes" id="UP000249794"/>
    </source>
</evidence>
<evidence type="ECO:0000256" key="4">
    <source>
        <dbReference type="ARBA" id="ARBA00022842"/>
    </source>
</evidence>
<reference evidence="5 6" key="2">
    <citation type="submission" date="2018-06" db="EMBL/GenBank/DDBJ databases">
        <title>Metagenomic assembly of (sub)arctic Cyanobacteria and their associated microbiome from non-axenic cultures.</title>
        <authorList>
            <person name="Baurain D."/>
        </authorList>
    </citation>
    <scope>NUCLEOTIDE SEQUENCE [LARGE SCALE GENOMIC DNA]</scope>
    <source>
        <strain evidence="5">ULC027bin1</strain>
    </source>
</reference>